<dbReference type="InterPro" id="IPR021047">
    <property type="entry name" value="Mannosyltransferase_CMT1"/>
</dbReference>
<comment type="caution">
    <text evidence="1">The sequence shown here is derived from an EMBL/GenBank/DDBJ whole genome shotgun (WGS) entry which is preliminary data.</text>
</comment>
<dbReference type="AlphaFoldDB" id="A0AAE0ESU2"/>
<dbReference type="SUPFAM" id="SSF53448">
    <property type="entry name" value="Nucleotide-diphospho-sugar transferases"/>
    <property type="match status" value="1"/>
</dbReference>
<evidence type="ECO:0000313" key="2">
    <source>
        <dbReference type="Proteomes" id="UP001190700"/>
    </source>
</evidence>
<organism evidence="1 2">
    <name type="scientific">Cymbomonas tetramitiformis</name>
    <dbReference type="NCBI Taxonomy" id="36881"/>
    <lineage>
        <taxon>Eukaryota</taxon>
        <taxon>Viridiplantae</taxon>
        <taxon>Chlorophyta</taxon>
        <taxon>Pyramimonadophyceae</taxon>
        <taxon>Pyramimonadales</taxon>
        <taxon>Pyramimonadaceae</taxon>
        <taxon>Cymbomonas</taxon>
    </lineage>
</organism>
<keyword evidence="2" id="KW-1185">Reference proteome</keyword>
<dbReference type="PANTHER" id="PTHR34144:SF7">
    <property type="entry name" value="EXPORT PROTEIN (CAP59), PUTATIVE (AFU_ORTHOLOGUE AFUA_7G05020)-RELATED"/>
    <property type="match status" value="1"/>
</dbReference>
<gene>
    <name evidence="1" type="ORF">CYMTET_51271</name>
</gene>
<dbReference type="EMBL" id="LGRX02034119">
    <property type="protein sequence ID" value="KAK3238747.1"/>
    <property type="molecule type" value="Genomic_DNA"/>
</dbReference>
<dbReference type="Pfam" id="PF11735">
    <property type="entry name" value="CAP59_mtransfer"/>
    <property type="match status" value="1"/>
</dbReference>
<name>A0AAE0ESU2_9CHLO</name>
<accession>A0AAE0ESU2</accession>
<protein>
    <submittedName>
        <fullName evidence="1">Uncharacterized protein</fullName>
    </submittedName>
</protein>
<evidence type="ECO:0000313" key="1">
    <source>
        <dbReference type="EMBL" id="KAK3238747.1"/>
    </source>
</evidence>
<sequence>MKADERGWGAVPGTGPALQLVMAKGRAYNYKNVYVSIYESGSDDMSGVAISAFQQHLNELDVPHQVGIQREGRHRIDFLALLRNLALKPLYQSNQTYDWVVYLNDVYVRAVDVLTMIDTSKREDAHMACGVDFQLAKKGEITFYDIWVHIDLHGKHFRNRAPYVGHPQSWEKWTKLEPFQVFSCWGGVATIKAELFQKHGIRFRGGFPLECSASECELIGRDLWASNQSRIIVVPSVMSAYTHNDYVKLRLEMENEHGIGGQIRSAAKSPQEWTSVVFQMEAPGEVDCCSLDDMQQDMVDLSRCMKDRCKQVPGWSHRPCG</sequence>
<reference evidence="1 2" key="1">
    <citation type="journal article" date="2015" name="Genome Biol. Evol.">
        <title>Comparative Genomics of a Bacterivorous Green Alga Reveals Evolutionary Causalities and Consequences of Phago-Mixotrophic Mode of Nutrition.</title>
        <authorList>
            <person name="Burns J.A."/>
            <person name="Paasch A."/>
            <person name="Narechania A."/>
            <person name="Kim E."/>
        </authorList>
    </citation>
    <scope>NUCLEOTIDE SEQUENCE [LARGE SCALE GENOMIC DNA]</scope>
    <source>
        <strain evidence="1 2">PLY_AMNH</strain>
    </source>
</reference>
<proteinExistence type="predicted"/>
<dbReference type="PANTHER" id="PTHR34144">
    <property type="entry name" value="CHROMOSOME 8, WHOLE GENOME SHOTGUN SEQUENCE"/>
    <property type="match status" value="1"/>
</dbReference>
<dbReference type="Proteomes" id="UP001190700">
    <property type="component" value="Unassembled WGS sequence"/>
</dbReference>
<dbReference type="InterPro" id="IPR029044">
    <property type="entry name" value="Nucleotide-diphossugar_trans"/>
</dbReference>